<dbReference type="Pfam" id="PF21788">
    <property type="entry name" value="TNP-like_GBD"/>
    <property type="match status" value="1"/>
</dbReference>
<evidence type="ECO:0000259" key="1">
    <source>
        <dbReference type="Pfam" id="PF21788"/>
    </source>
</evidence>
<dbReference type="InterPro" id="IPR048366">
    <property type="entry name" value="TNP-like_GBD"/>
</dbReference>
<protein>
    <recommendedName>
        <fullName evidence="1">Transposable element P transposase-like GTP-binding insertion domain-containing protein</fullName>
    </recommendedName>
</protein>
<sequence length="214" mass="24944">MLWKHIIGVYDKDMQNELRRATKLTYHHVHLNSYSVMKVNLAAQVMSMSVSKIMQEYGGDEASETAKFVSMIDRFFACMNVRSLSESLRKRKPDLMPYTSLEDPRFKFLLGDFLGYLNEWKNEVESKEGFKKTQKSKMFLSTQTFKGLVMRTHAVAEATQFLLGSGVSFVLTNKFCQDPVEEHFGHRRALGRRNENPTVYQFGYQENKLRQQRS</sequence>
<reference evidence="2 3" key="1">
    <citation type="submission" date="2024-01" db="EMBL/GenBank/DDBJ databases">
        <title>The genome of the rayed Mediterranean limpet Patella caerulea (Linnaeus, 1758).</title>
        <authorList>
            <person name="Anh-Thu Weber A."/>
            <person name="Halstead-Nussloch G."/>
        </authorList>
    </citation>
    <scope>NUCLEOTIDE SEQUENCE [LARGE SCALE GENOMIC DNA]</scope>
    <source>
        <strain evidence="2">AATW-2023a</strain>
        <tissue evidence="2">Whole specimen</tissue>
    </source>
</reference>
<dbReference type="AlphaFoldDB" id="A0AAN8PM08"/>
<name>A0AAN8PM08_PATCE</name>
<dbReference type="EMBL" id="JAZGQO010000011">
    <property type="protein sequence ID" value="KAK6174161.1"/>
    <property type="molecule type" value="Genomic_DNA"/>
</dbReference>
<feature type="domain" description="Transposable element P transposase-like GTP-binding insertion" evidence="1">
    <location>
        <begin position="3"/>
        <end position="86"/>
    </location>
</feature>
<keyword evidence="3" id="KW-1185">Reference proteome</keyword>
<proteinExistence type="predicted"/>
<comment type="caution">
    <text evidence="2">The sequence shown here is derived from an EMBL/GenBank/DDBJ whole genome shotgun (WGS) entry which is preliminary data.</text>
</comment>
<accession>A0AAN8PM08</accession>
<evidence type="ECO:0000313" key="2">
    <source>
        <dbReference type="EMBL" id="KAK6174161.1"/>
    </source>
</evidence>
<organism evidence="2 3">
    <name type="scientific">Patella caerulea</name>
    <name type="common">Rayed Mediterranean limpet</name>
    <dbReference type="NCBI Taxonomy" id="87958"/>
    <lineage>
        <taxon>Eukaryota</taxon>
        <taxon>Metazoa</taxon>
        <taxon>Spiralia</taxon>
        <taxon>Lophotrochozoa</taxon>
        <taxon>Mollusca</taxon>
        <taxon>Gastropoda</taxon>
        <taxon>Patellogastropoda</taxon>
        <taxon>Patelloidea</taxon>
        <taxon>Patellidae</taxon>
        <taxon>Patella</taxon>
    </lineage>
</organism>
<evidence type="ECO:0000313" key="3">
    <source>
        <dbReference type="Proteomes" id="UP001347796"/>
    </source>
</evidence>
<dbReference type="Proteomes" id="UP001347796">
    <property type="component" value="Unassembled WGS sequence"/>
</dbReference>
<gene>
    <name evidence="2" type="ORF">SNE40_017489</name>
</gene>